<dbReference type="InterPro" id="IPR005828">
    <property type="entry name" value="MFS_sugar_transport-like"/>
</dbReference>
<feature type="transmembrane region" description="Helical" evidence="9">
    <location>
        <begin position="288"/>
        <end position="308"/>
    </location>
</feature>
<dbReference type="GeneID" id="38778884"/>
<dbReference type="GO" id="GO:0016020">
    <property type="term" value="C:membrane"/>
    <property type="evidence" value="ECO:0007669"/>
    <property type="project" value="UniProtKB-SubCell"/>
</dbReference>
<dbReference type="RefSeq" id="XP_027612880.1">
    <property type="nucleotide sequence ID" value="XM_027757079.1"/>
</dbReference>
<keyword evidence="12" id="KW-1185">Reference proteome</keyword>
<dbReference type="EMBL" id="BFAD01000004">
    <property type="protein sequence ID" value="GBE81967.1"/>
    <property type="molecule type" value="Genomic_DNA"/>
</dbReference>
<dbReference type="InParanoid" id="A0A401GIG6"/>
<evidence type="ECO:0000256" key="9">
    <source>
        <dbReference type="SAM" id="Phobius"/>
    </source>
</evidence>
<evidence type="ECO:0000313" key="11">
    <source>
        <dbReference type="EMBL" id="GBE81967.1"/>
    </source>
</evidence>
<dbReference type="InterPro" id="IPR003663">
    <property type="entry name" value="Sugar/inositol_transpt"/>
</dbReference>
<organism evidence="11 12">
    <name type="scientific">Sparassis crispa</name>
    <dbReference type="NCBI Taxonomy" id="139825"/>
    <lineage>
        <taxon>Eukaryota</taxon>
        <taxon>Fungi</taxon>
        <taxon>Dikarya</taxon>
        <taxon>Basidiomycota</taxon>
        <taxon>Agaricomycotina</taxon>
        <taxon>Agaricomycetes</taxon>
        <taxon>Polyporales</taxon>
        <taxon>Sparassidaceae</taxon>
        <taxon>Sparassis</taxon>
    </lineage>
</organism>
<evidence type="ECO:0000256" key="8">
    <source>
        <dbReference type="RuleBase" id="RU003346"/>
    </source>
</evidence>
<dbReference type="InterPro" id="IPR036259">
    <property type="entry name" value="MFS_trans_sf"/>
</dbReference>
<dbReference type="Gene3D" id="1.20.1250.20">
    <property type="entry name" value="MFS general substrate transporter like domains"/>
    <property type="match status" value="1"/>
</dbReference>
<evidence type="ECO:0000256" key="1">
    <source>
        <dbReference type="ARBA" id="ARBA00004141"/>
    </source>
</evidence>
<feature type="transmembrane region" description="Helical" evidence="9">
    <location>
        <begin position="455"/>
        <end position="475"/>
    </location>
</feature>
<keyword evidence="6 9" id="KW-0472">Membrane</keyword>
<dbReference type="InterPro" id="IPR020846">
    <property type="entry name" value="MFS_dom"/>
</dbReference>
<protein>
    <submittedName>
        <fullName evidence="11">Probable glucose transporter rco-3</fullName>
    </submittedName>
</protein>
<keyword evidence="5 9" id="KW-1133">Transmembrane helix</keyword>
<dbReference type="Proteomes" id="UP000287166">
    <property type="component" value="Unassembled WGS sequence"/>
</dbReference>
<feature type="transmembrane region" description="Helical" evidence="9">
    <location>
        <begin position="133"/>
        <end position="154"/>
    </location>
</feature>
<dbReference type="PANTHER" id="PTHR48022">
    <property type="entry name" value="PLASTIDIC GLUCOSE TRANSPORTER 4"/>
    <property type="match status" value="1"/>
</dbReference>
<keyword evidence="4 9" id="KW-0812">Transmembrane</keyword>
<evidence type="ECO:0000256" key="2">
    <source>
        <dbReference type="ARBA" id="ARBA00010992"/>
    </source>
</evidence>
<feature type="transmembrane region" description="Helical" evidence="9">
    <location>
        <begin position="426"/>
        <end position="449"/>
    </location>
</feature>
<feature type="transmembrane region" description="Helical" evidence="9">
    <location>
        <begin position="108"/>
        <end position="127"/>
    </location>
</feature>
<dbReference type="NCBIfam" id="TIGR00879">
    <property type="entry name" value="SP"/>
    <property type="match status" value="1"/>
</dbReference>
<keyword evidence="3 8" id="KW-0813">Transport</keyword>
<dbReference type="Pfam" id="PF00083">
    <property type="entry name" value="Sugar_tr"/>
    <property type="match status" value="1"/>
</dbReference>
<dbReference type="PROSITE" id="PS50850">
    <property type="entry name" value="MFS"/>
    <property type="match status" value="1"/>
</dbReference>
<evidence type="ECO:0000256" key="7">
    <source>
        <dbReference type="ARBA" id="ARBA00049119"/>
    </source>
</evidence>
<dbReference type="AlphaFoldDB" id="A0A401GIG6"/>
<dbReference type="PROSITE" id="PS00216">
    <property type="entry name" value="SUGAR_TRANSPORT_1"/>
    <property type="match status" value="1"/>
</dbReference>
<evidence type="ECO:0000256" key="5">
    <source>
        <dbReference type="ARBA" id="ARBA00022989"/>
    </source>
</evidence>
<proteinExistence type="inferred from homology"/>
<dbReference type="SUPFAM" id="SSF103473">
    <property type="entry name" value="MFS general substrate transporter"/>
    <property type="match status" value="1"/>
</dbReference>
<feature type="domain" description="Major facilitator superfamily (MFS) profile" evidence="10">
    <location>
        <begin position="26"/>
        <end position="479"/>
    </location>
</feature>
<keyword evidence="11" id="KW-0762">Sugar transport</keyword>
<dbReference type="GO" id="GO:0005351">
    <property type="term" value="F:carbohydrate:proton symporter activity"/>
    <property type="evidence" value="ECO:0007669"/>
    <property type="project" value="TreeGrafter"/>
</dbReference>
<comment type="similarity">
    <text evidence="2 8">Belongs to the major facilitator superfamily. Sugar transporter (TC 2.A.1.1) family.</text>
</comment>
<feature type="transmembrane region" description="Helical" evidence="9">
    <location>
        <begin position="391"/>
        <end position="414"/>
    </location>
</feature>
<dbReference type="InterPro" id="IPR050360">
    <property type="entry name" value="MFS_Sugar_Transporters"/>
</dbReference>
<feature type="transmembrane region" description="Helical" evidence="9">
    <location>
        <begin position="166"/>
        <end position="191"/>
    </location>
</feature>
<evidence type="ECO:0000256" key="3">
    <source>
        <dbReference type="ARBA" id="ARBA00022448"/>
    </source>
</evidence>
<dbReference type="PRINTS" id="PR00171">
    <property type="entry name" value="SUGRTRNSPORT"/>
</dbReference>
<feature type="transmembrane region" description="Helical" evidence="9">
    <location>
        <begin position="203"/>
        <end position="220"/>
    </location>
</feature>
<sequence length="542" mass="58630">MERFRPKTYTARYPRWMVGKPLLIASSALASLGDALFGYSQGVIAAVQVQPPFIKRFFGRSVTIEQIQAGTTGVDPYVQAITVACLNITALFAALGSAYVCDILGRRMSIRIGAFIYLVAAFIQLFAPDLGTLIVGRSIQGLAVGMLSMTVPILQCEIAPGHARGLFISVEYLCLNSGYLLSSWVGYGFFFALPSEISWRGPYIIQAVLAVMLLVWTFVLPETPRFLISTGFEEEGLRTLADLHAAGDIDDPGVQRTYAEIVAAITYERTLGEASWGQLFKQYTRRTVMAITCQMFAQFNGINALLYFLPSNLTRAGFSIASALLYSGVSAIVYCLGTIPTMFLIDKWGRRPFLLTGSAALAACLATVGGLQYHADSLPVGNARLPSADGIFAAICIYLFFYGATWGPGPYLLGAEIFPLRARAKGMALSITSNWLCNFIIAFITPPLFSSIGGGYYFLLLGFCVVSGVFVWFVYPETAHRTLEEMGAAFGDKISIDQVVANSRLGSAAAKDEDLQSEATTLRASIGDKSVLSGRKGSDVSV</sequence>
<name>A0A401GIG6_9APHY</name>
<dbReference type="FunFam" id="1.20.1250.20:FF:000134">
    <property type="entry name" value="MFS sugar transporter protein"/>
    <property type="match status" value="1"/>
</dbReference>
<accession>A0A401GIG6</accession>
<dbReference type="PANTHER" id="PTHR48022:SF74">
    <property type="entry name" value="SUGAR TRANSPORTER, PUTATIVE (AFU_ORTHOLOGUE AFUA_8G02010)-RELATED"/>
    <property type="match status" value="1"/>
</dbReference>
<feature type="transmembrane region" description="Helical" evidence="9">
    <location>
        <begin position="320"/>
        <end position="345"/>
    </location>
</feature>
<evidence type="ECO:0000256" key="6">
    <source>
        <dbReference type="ARBA" id="ARBA00023136"/>
    </source>
</evidence>
<dbReference type="STRING" id="139825.A0A401GIG6"/>
<comment type="subcellular location">
    <subcellularLocation>
        <location evidence="1">Membrane</location>
        <topology evidence="1">Multi-pass membrane protein</topology>
    </subcellularLocation>
</comment>
<comment type="catalytic activity">
    <reaction evidence="7">
        <text>myo-inositol(out) + H(+)(out) = myo-inositol(in) + H(+)(in)</text>
        <dbReference type="Rhea" id="RHEA:60364"/>
        <dbReference type="ChEBI" id="CHEBI:15378"/>
        <dbReference type="ChEBI" id="CHEBI:17268"/>
    </reaction>
</comment>
<reference evidence="11 12" key="1">
    <citation type="journal article" date="2018" name="Sci. Rep.">
        <title>Genome sequence of the cauliflower mushroom Sparassis crispa (Hanabiratake) and its association with beneficial usage.</title>
        <authorList>
            <person name="Kiyama R."/>
            <person name="Furutani Y."/>
            <person name="Kawaguchi K."/>
            <person name="Nakanishi T."/>
        </authorList>
    </citation>
    <scope>NUCLEOTIDE SEQUENCE [LARGE SCALE GENOMIC DNA]</scope>
</reference>
<feature type="transmembrane region" description="Helical" evidence="9">
    <location>
        <begin position="77"/>
        <end position="101"/>
    </location>
</feature>
<dbReference type="OrthoDB" id="648285at2759"/>
<dbReference type="InterPro" id="IPR005829">
    <property type="entry name" value="Sugar_transporter_CS"/>
</dbReference>
<evidence type="ECO:0000259" key="10">
    <source>
        <dbReference type="PROSITE" id="PS50850"/>
    </source>
</evidence>
<dbReference type="PROSITE" id="PS00217">
    <property type="entry name" value="SUGAR_TRANSPORT_2"/>
    <property type="match status" value="1"/>
</dbReference>
<gene>
    <name evidence="11" type="ORF">SCP_0403430</name>
</gene>
<comment type="caution">
    <text evidence="11">The sequence shown here is derived from an EMBL/GenBank/DDBJ whole genome shotgun (WGS) entry which is preliminary data.</text>
</comment>
<feature type="transmembrane region" description="Helical" evidence="9">
    <location>
        <begin position="352"/>
        <end position="371"/>
    </location>
</feature>
<evidence type="ECO:0000256" key="4">
    <source>
        <dbReference type="ARBA" id="ARBA00022692"/>
    </source>
</evidence>
<evidence type="ECO:0000313" key="12">
    <source>
        <dbReference type="Proteomes" id="UP000287166"/>
    </source>
</evidence>